<dbReference type="InterPro" id="IPR013766">
    <property type="entry name" value="Thioredoxin_domain"/>
</dbReference>
<dbReference type="GO" id="GO:0017004">
    <property type="term" value="P:cytochrome complex assembly"/>
    <property type="evidence" value="ECO:0007669"/>
    <property type="project" value="UniProtKB-KW"/>
</dbReference>
<evidence type="ECO:0000256" key="1">
    <source>
        <dbReference type="ARBA" id="ARBA00004196"/>
    </source>
</evidence>
<dbReference type="InterPro" id="IPR036249">
    <property type="entry name" value="Thioredoxin-like_sf"/>
</dbReference>
<keyword evidence="2" id="KW-0201">Cytochrome c-type biogenesis</keyword>
<comment type="subcellular location">
    <subcellularLocation>
        <location evidence="1">Cell envelope</location>
    </subcellularLocation>
</comment>
<dbReference type="Proteomes" id="UP000190135">
    <property type="component" value="Unassembled WGS sequence"/>
</dbReference>
<dbReference type="RefSeq" id="WP_078708696.1">
    <property type="nucleotide sequence ID" value="NZ_FUXL01000007.1"/>
</dbReference>
<protein>
    <submittedName>
        <fullName evidence="5">Thiol-disulfide isomerase or thioredoxin</fullName>
    </submittedName>
</protein>
<organism evidence="5 6">
    <name type="scientific">Consotaella salsifontis</name>
    <dbReference type="NCBI Taxonomy" id="1365950"/>
    <lineage>
        <taxon>Bacteria</taxon>
        <taxon>Pseudomonadati</taxon>
        <taxon>Pseudomonadota</taxon>
        <taxon>Alphaproteobacteria</taxon>
        <taxon>Hyphomicrobiales</taxon>
        <taxon>Aurantimonadaceae</taxon>
        <taxon>Consotaella</taxon>
    </lineage>
</organism>
<dbReference type="NCBIfam" id="NF047696">
    <property type="entry name" value="ThlDiSintTplARhiz"/>
    <property type="match status" value="1"/>
</dbReference>
<evidence type="ECO:0000256" key="2">
    <source>
        <dbReference type="ARBA" id="ARBA00022748"/>
    </source>
</evidence>
<keyword evidence="3" id="KW-0676">Redox-active center</keyword>
<dbReference type="InterPro" id="IPR050553">
    <property type="entry name" value="Thioredoxin_ResA/DsbE_sf"/>
</dbReference>
<proteinExistence type="predicted"/>
<dbReference type="InterPro" id="IPR013740">
    <property type="entry name" value="Redoxin"/>
</dbReference>
<dbReference type="PROSITE" id="PS51352">
    <property type="entry name" value="THIOREDOXIN_2"/>
    <property type="match status" value="1"/>
</dbReference>
<evidence type="ECO:0000259" key="4">
    <source>
        <dbReference type="PROSITE" id="PS51352"/>
    </source>
</evidence>
<keyword evidence="6" id="KW-1185">Reference proteome</keyword>
<gene>
    <name evidence="5" type="ORF">SAMN05428963_107207</name>
</gene>
<keyword evidence="5" id="KW-0413">Isomerase</keyword>
<dbReference type="OrthoDB" id="9799347at2"/>
<dbReference type="EMBL" id="FUXL01000007">
    <property type="protein sequence ID" value="SKA18563.1"/>
    <property type="molecule type" value="Genomic_DNA"/>
</dbReference>
<dbReference type="AlphaFoldDB" id="A0A1T4RRK2"/>
<reference evidence="5 6" key="1">
    <citation type="submission" date="2017-02" db="EMBL/GenBank/DDBJ databases">
        <authorList>
            <person name="Peterson S.W."/>
        </authorList>
    </citation>
    <scope>NUCLEOTIDE SEQUENCE [LARGE SCALE GENOMIC DNA]</scope>
    <source>
        <strain evidence="5 6">USBA 369</strain>
    </source>
</reference>
<dbReference type="Pfam" id="PF08534">
    <property type="entry name" value="Redoxin"/>
    <property type="match status" value="1"/>
</dbReference>
<dbReference type="CDD" id="cd02966">
    <property type="entry name" value="TlpA_like_family"/>
    <property type="match status" value="1"/>
</dbReference>
<evidence type="ECO:0000313" key="5">
    <source>
        <dbReference type="EMBL" id="SKA18563.1"/>
    </source>
</evidence>
<dbReference type="STRING" id="1365950.SAMN05428963_107207"/>
<dbReference type="GO" id="GO:0030313">
    <property type="term" value="C:cell envelope"/>
    <property type="evidence" value="ECO:0007669"/>
    <property type="project" value="UniProtKB-SubCell"/>
</dbReference>
<accession>A0A1T4RRK2</accession>
<dbReference type="GO" id="GO:0015036">
    <property type="term" value="F:disulfide oxidoreductase activity"/>
    <property type="evidence" value="ECO:0007669"/>
    <property type="project" value="UniProtKB-ARBA"/>
</dbReference>
<dbReference type="PROSITE" id="PS00194">
    <property type="entry name" value="THIOREDOXIN_1"/>
    <property type="match status" value="1"/>
</dbReference>
<dbReference type="Gene3D" id="3.40.30.10">
    <property type="entry name" value="Glutaredoxin"/>
    <property type="match status" value="1"/>
</dbReference>
<dbReference type="PANTHER" id="PTHR42852:SF13">
    <property type="entry name" value="PROTEIN DIPZ"/>
    <property type="match status" value="1"/>
</dbReference>
<name>A0A1T4RRK2_9HYPH</name>
<dbReference type="SUPFAM" id="SSF52833">
    <property type="entry name" value="Thioredoxin-like"/>
    <property type="match status" value="1"/>
</dbReference>
<sequence>MADSEAKAGRNLRSAAALALVAGLLVGAGAVYVTLSGADNQAGACPLDADLRDRLAAAASGEVAAVQPIAEPFDASSLSFTDADGKDVTLASFTGKALLLNIWATWCVPCREEMPALDALEAAKGGPAFAVVPVNVDLGKLDKPRAFYEETALKSLPLYHDATMGIFNQLKTRGLALGLPISLLVDDKGCARAAINGPAEWASPDAIALVDALTGSKT</sequence>
<dbReference type="PANTHER" id="PTHR42852">
    <property type="entry name" value="THIOL:DISULFIDE INTERCHANGE PROTEIN DSBE"/>
    <property type="match status" value="1"/>
</dbReference>
<dbReference type="InterPro" id="IPR017937">
    <property type="entry name" value="Thioredoxin_CS"/>
</dbReference>
<feature type="domain" description="Thioredoxin" evidence="4">
    <location>
        <begin position="67"/>
        <end position="215"/>
    </location>
</feature>
<dbReference type="GO" id="GO:0016853">
    <property type="term" value="F:isomerase activity"/>
    <property type="evidence" value="ECO:0007669"/>
    <property type="project" value="UniProtKB-KW"/>
</dbReference>
<evidence type="ECO:0000313" key="6">
    <source>
        <dbReference type="Proteomes" id="UP000190135"/>
    </source>
</evidence>
<evidence type="ECO:0000256" key="3">
    <source>
        <dbReference type="ARBA" id="ARBA00023284"/>
    </source>
</evidence>